<reference evidence="3 4" key="1">
    <citation type="journal article" date="2014" name="PLoS Genet.">
        <title>Phylogenetically driven sequencing of extremely halophilic archaea reveals strategies for static and dynamic osmo-response.</title>
        <authorList>
            <person name="Becker E.A."/>
            <person name="Seitzer P.M."/>
            <person name="Tritt A."/>
            <person name="Larsen D."/>
            <person name="Krusor M."/>
            <person name="Yao A.I."/>
            <person name="Wu D."/>
            <person name="Madern D."/>
            <person name="Eisen J.A."/>
            <person name="Darling A.E."/>
            <person name="Facciotti M.T."/>
        </authorList>
    </citation>
    <scope>NUCLEOTIDE SEQUENCE [LARGE SCALE GENOMIC DNA]</scope>
    <source>
        <strain evidence="3 4">JCM 9100</strain>
    </source>
</reference>
<dbReference type="Gene3D" id="3.40.720.10">
    <property type="entry name" value="Alkaline Phosphatase, subunit A"/>
    <property type="match status" value="1"/>
</dbReference>
<dbReference type="InterPro" id="IPR017850">
    <property type="entry name" value="Alkaline_phosphatase_core_sf"/>
</dbReference>
<dbReference type="InterPro" id="IPR000917">
    <property type="entry name" value="Sulfatase_N"/>
</dbReference>
<protein>
    <submittedName>
        <fullName evidence="3">Sulfatase</fullName>
    </submittedName>
</protein>
<dbReference type="Proteomes" id="UP000011526">
    <property type="component" value="Unassembled WGS sequence"/>
</dbReference>
<evidence type="ECO:0000259" key="2">
    <source>
        <dbReference type="Pfam" id="PF00884"/>
    </source>
</evidence>
<evidence type="ECO:0000256" key="1">
    <source>
        <dbReference type="SAM" id="MobiDB-lite"/>
    </source>
</evidence>
<sequence>MGDAKEAYDGAVRWVDQQVGRLIGYLERNELMEDTMIVLTADHGHNFGEHGIFSDNSGLYDTSIHVPLVVHHPDKPAERVSGIVQHIDIVPTILDYAGLEIPDDLRGNVLPAVHEFAFAETIEQTMAMIRTKDWKLIQTRKKEQLKSEYWYQDDGEFTLYDLNEDPGEQRDVADQNLSTVRHLRKQLERELKRQTNTVQAESSKSAEIDEDELDGIQERLEALGYAERDNT</sequence>
<proteinExistence type="predicted"/>
<dbReference type="SUPFAM" id="SSF53649">
    <property type="entry name" value="Alkaline phosphatase-like"/>
    <property type="match status" value="1"/>
</dbReference>
<dbReference type="PANTHER" id="PTHR43108:SF8">
    <property type="entry name" value="SD21168P"/>
    <property type="match status" value="1"/>
</dbReference>
<dbReference type="PANTHER" id="PTHR43108">
    <property type="entry name" value="N-ACETYLGLUCOSAMINE-6-SULFATASE FAMILY MEMBER"/>
    <property type="match status" value="1"/>
</dbReference>
<comment type="caution">
    <text evidence="3">The sequence shown here is derived from an EMBL/GenBank/DDBJ whole genome shotgun (WGS) entry which is preliminary data.</text>
</comment>
<dbReference type="AlphaFoldDB" id="M0ECT8"/>
<evidence type="ECO:0000313" key="4">
    <source>
        <dbReference type="Proteomes" id="UP000011526"/>
    </source>
</evidence>
<organism evidence="3 4">
    <name type="scientific">Halorubrum distributum JCM 9100</name>
    <dbReference type="NCBI Taxonomy" id="1227467"/>
    <lineage>
        <taxon>Archaea</taxon>
        <taxon>Methanobacteriati</taxon>
        <taxon>Methanobacteriota</taxon>
        <taxon>Stenosarchaea group</taxon>
        <taxon>Halobacteria</taxon>
        <taxon>Halobacteriales</taxon>
        <taxon>Haloferacaceae</taxon>
        <taxon>Halorubrum</taxon>
        <taxon>Halorubrum distributum group</taxon>
    </lineage>
</organism>
<keyword evidence="4" id="KW-1185">Reference proteome</keyword>
<dbReference type="PATRIC" id="fig|1227467.4.peg.2688"/>
<gene>
    <name evidence="3" type="ORF">C465_13635</name>
</gene>
<dbReference type="EMBL" id="AOJM01000075">
    <property type="protein sequence ID" value="ELZ45611.1"/>
    <property type="molecule type" value="Genomic_DNA"/>
</dbReference>
<accession>M0ECT8</accession>
<feature type="region of interest" description="Disordered" evidence="1">
    <location>
        <begin position="191"/>
        <end position="213"/>
    </location>
</feature>
<feature type="domain" description="Sulfatase N-terminal" evidence="2">
    <location>
        <begin position="6"/>
        <end position="98"/>
    </location>
</feature>
<feature type="compositionally biased region" description="Polar residues" evidence="1">
    <location>
        <begin position="194"/>
        <end position="205"/>
    </location>
</feature>
<dbReference type="Pfam" id="PF00884">
    <property type="entry name" value="Sulfatase"/>
    <property type="match status" value="1"/>
</dbReference>
<name>M0ECT8_9EURY</name>
<evidence type="ECO:0000313" key="3">
    <source>
        <dbReference type="EMBL" id="ELZ45611.1"/>
    </source>
</evidence>